<dbReference type="SUPFAM" id="SSF46785">
    <property type="entry name" value="Winged helix' DNA-binding domain"/>
    <property type="match status" value="1"/>
</dbReference>
<dbReference type="PANTHER" id="PTHR33164">
    <property type="entry name" value="TRANSCRIPTIONAL REGULATOR, MARR FAMILY"/>
    <property type="match status" value="1"/>
</dbReference>
<dbReference type="RefSeq" id="WP_211106079.1">
    <property type="nucleotide sequence ID" value="NZ_JACIIZ010000002.1"/>
</dbReference>
<keyword evidence="1" id="KW-0805">Transcription regulation</keyword>
<dbReference type="InterPro" id="IPR036388">
    <property type="entry name" value="WH-like_DNA-bd_sf"/>
</dbReference>
<evidence type="ECO:0000256" key="3">
    <source>
        <dbReference type="ARBA" id="ARBA00023163"/>
    </source>
</evidence>
<dbReference type="Proteomes" id="UP000539175">
    <property type="component" value="Unassembled WGS sequence"/>
</dbReference>
<comment type="caution">
    <text evidence="5">The sequence shown here is derived from an EMBL/GenBank/DDBJ whole genome shotgun (WGS) entry which is preliminary data.</text>
</comment>
<dbReference type="InterPro" id="IPR039422">
    <property type="entry name" value="MarR/SlyA-like"/>
</dbReference>
<dbReference type="InterPro" id="IPR036390">
    <property type="entry name" value="WH_DNA-bd_sf"/>
</dbReference>
<dbReference type="PROSITE" id="PS50995">
    <property type="entry name" value="HTH_MARR_2"/>
    <property type="match status" value="1"/>
</dbReference>
<dbReference type="InterPro" id="IPR000835">
    <property type="entry name" value="HTH_MarR-typ"/>
</dbReference>
<dbReference type="GO" id="GO:0003700">
    <property type="term" value="F:DNA-binding transcription factor activity"/>
    <property type="evidence" value="ECO:0007669"/>
    <property type="project" value="InterPro"/>
</dbReference>
<dbReference type="PANTHER" id="PTHR33164:SF105">
    <property type="entry name" value="TRANSCRIPTIONAL REPRESSOR PROTEIN-RELATED"/>
    <property type="match status" value="1"/>
</dbReference>
<dbReference type="InterPro" id="IPR023187">
    <property type="entry name" value="Tscrpt_reg_MarR-type_CS"/>
</dbReference>
<dbReference type="SMART" id="SM00347">
    <property type="entry name" value="HTH_MARR"/>
    <property type="match status" value="1"/>
</dbReference>
<dbReference type="GO" id="GO:0003677">
    <property type="term" value="F:DNA binding"/>
    <property type="evidence" value="ECO:0007669"/>
    <property type="project" value="UniProtKB-KW"/>
</dbReference>
<evidence type="ECO:0000313" key="5">
    <source>
        <dbReference type="EMBL" id="MBB6250123.1"/>
    </source>
</evidence>
<dbReference type="PROSITE" id="PS01117">
    <property type="entry name" value="HTH_MARR_1"/>
    <property type="match status" value="1"/>
</dbReference>
<keyword evidence="3" id="KW-0804">Transcription</keyword>
<gene>
    <name evidence="5" type="ORF">FHS74_000664</name>
</gene>
<evidence type="ECO:0000256" key="1">
    <source>
        <dbReference type="ARBA" id="ARBA00023015"/>
    </source>
</evidence>
<keyword evidence="2 5" id="KW-0238">DNA-binding</keyword>
<dbReference type="Gene3D" id="1.10.10.10">
    <property type="entry name" value="Winged helix-like DNA-binding domain superfamily/Winged helix DNA-binding domain"/>
    <property type="match status" value="1"/>
</dbReference>
<proteinExistence type="predicted"/>
<dbReference type="GO" id="GO:0006950">
    <property type="term" value="P:response to stress"/>
    <property type="evidence" value="ECO:0007669"/>
    <property type="project" value="TreeGrafter"/>
</dbReference>
<dbReference type="Pfam" id="PF12802">
    <property type="entry name" value="MarR_2"/>
    <property type="match status" value="1"/>
</dbReference>
<dbReference type="EMBL" id="JACIIZ010000002">
    <property type="protein sequence ID" value="MBB6250123.1"/>
    <property type="molecule type" value="Genomic_DNA"/>
</dbReference>
<name>A0A7X0EB29_9PROT</name>
<evidence type="ECO:0000313" key="6">
    <source>
        <dbReference type="Proteomes" id="UP000539175"/>
    </source>
</evidence>
<evidence type="ECO:0000256" key="2">
    <source>
        <dbReference type="ARBA" id="ARBA00023125"/>
    </source>
</evidence>
<reference evidence="5 6" key="1">
    <citation type="submission" date="2020-08" db="EMBL/GenBank/DDBJ databases">
        <title>Genomic Encyclopedia of Type Strains, Phase IV (KMG-IV): sequencing the most valuable type-strain genomes for metagenomic binning, comparative biology and taxonomic classification.</title>
        <authorList>
            <person name="Goeker M."/>
        </authorList>
    </citation>
    <scope>NUCLEOTIDE SEQUENCE [LARGE SCALE GENOMIC DNA]</scope>
    <source>
        <strain evidence="5 6">DSM 22198</strain>
    </source>
</reference>
<protein>
    <submittedName>
        <fullName evidence="5">DNA-binding MarR family transcriptional regulator</fullName>
    </submittedName>
</protein>
<evidence type="ECO:0000259" key="4">
    <source>
        <dbReference type="PROSITE" id="PS50995"/>
    </source>
</evidence>
<feature type="domain" description="HTH marR-type" evidence="4">
    <location>
        <begin position="29"/>
        <end position="167"/>
    </location>
</feature>
<accession>A0A7X0EB29</accession>
<dbReference type="AlphaFoldDB" id="A0A7X0EB29"/>
<keyword evidence="6" id="KW-1185">Reference proteome</keyword>
<organism evidence="5 6">
    <name type="scientific">Nitrospirillum iridis</name>
    <dbReference type="NCBI Taxonomy" id="765888"/>
    <lineage>
        <taxon>Bacteria</taxon>
        <taxon>Pseudomonadati</taxon>
        <taxon>Pseudomonadota</taxon>
        <taxon>Alphaproteobacteria</taxon>
        <taxon>Rhodospirillales</taxon>
        <taxon>Azospirillaceae</taxon>
        <taxon>Nitrospirillum</taxon>
    </lineage>
</organism>
<sequence length="180" mass="19595">MDERVPTAPEDAATSPAAEKWAWEKWGWDYCTNTALRRATRRIGQLYGDVSAASGLTPPQHILLSHLKLAADSADPAAATLRGLAAAMIMDLSALGHTLKPLIRDGYVELVPDARDRRVKRARLTPKGEAKRAEGHALWLVAQRRFDALFGPEEAAALRRALAVVASEEFAAAFRKGDAE</sequence>